<evidence type="ECO:0000256" key="4">
    <source>
        <dbReference type="ARBA" id="ARBA00023015"/>
    </source>
</evidence>
<keyword evidence="8" id="KW-0408">Iron</keyword>
<dbReference type="InterPro" id="IPR036388">
    <property type="entry name" value="WH-like_DNA-bd_sf"/>
</dbReference>
<feature type="binding site" evidence="8">
    <location>
        <position position="93"/>
    </location>
    <ligand>
        <name>Fe cation</name>
        <dbReference type="ChEBI" id="CHEBI:24875"/>
    </ligand>
</feature>
<evidence type="ECO:0000256" key="3">
    <source>
        <dbReference type="ARBA" id="ARBA00022833"/>
    </source>
</evidence>
<feature type="binding site" evidence="7">
    <location>
        <position position="102"/>
    </location>
    <ligand>
        <name>Zn(2+)</name>
        <dbReference type="ChEBI" id="CHEBI:29105"/>
    </ligand>
</feature>
<dbReference type="GO" id="GO:0003700">
    <property type="term" value="F:DNA-binding transcription factor activity"/>
    <property type="evidence" value="ECO:0007669"/>
    <property type="project" value="InterPro"/>
</dbReference>
<evidence type="ECO:0000256" key="2">
    <source>
        <dbReference type="ARBA" id="ARBA00022491"/>
    </source>
</evidence>
<keyword evidence="7" id="KW-0479">Metal-binding</keyword>
<evidence type="ECO:0000256" key="6">
    <source>
        <dbReference type="ARBA" id="ARBA00023163"/>
    </source>
</evidence>
<evidence type="ECO:0000256" key="1">
    <source>
        <dbReference type="ARBA" id="ARBA00007957"/>
    </source>
</evidence>
<gene>
    <name evidence="9" type="ORF">FJY75_13970</name>
</gene>
<keyword evidence="3 7" id="KW-0862">Zinc</keyword>
<dbReference type="InterPro" id="IPR043135">
    <property type="entry name" value="Fur_C"/>
</dbReference>
<feature type="binding site" evidence="8">
    <location>
        <position position="135"/>
    </location>
    <ligand>
        <name>Fe cation</name>
        <dbReference type="ChEBI" id="CHEBI:24875"/>
    </ligand>
</feature>
<feature type="binding site" evidence="8">
    <location>
        <position position="118"/>
    </location>
    <ligand>
        <name>Fe cation</name>
        <dbReference type="ChEBI" id="CHEBI:24875"/>
    </ligand>
</feature>
<dbReference type="InterPro" id="IPR002481">
    <property type="entry name" value="FUR"/>
</dbReference>
<dbReference type="GO" id="GO:0045892">
    <property type="term" value="P:negative regulation of DNA-templated transcription"/>
    <property type="evidence" value="ECO:0007669"/>
    <property type="project" value="TreeGrafter"/>
</dbReference>
<dbReference type="Gene3D" id="1.10.10.10">
    <property type="entry name" value="Winged helix-like DNA-binding domain superfamily/Winged helix DNA-binding domain"/>
    <property type="match status" value="1"/>
</dbReference>
<dbReference type="PANTHER" id="PTHR33202:SF22">
    <property type="entry name" value="HYDROGEN PEROXIDE SENSITIVE REPRESSOR"/>
    <property type="match status" value="1"/>
</dbReference>
<evidence type="ECO:0000256" key="8">
    <source>
        <dbReference type="PIRSR" id="PIRSR602481-2"/>
    </source>
</evidence>
<reference evidence="9" key="1">
    <citation type="submission" date="2019-03" db="EMBL/GenBank/DDBJ databases">
        <title>Lake Tanganyika Metagenome-Assembled Genomes (MAGs).</title>
        <authorList>
            <person name="Tran P."/>
        </authorList>
    </citation>
    <scope>NUCLEOTIDE SEQUENCE</scope>
    <source>
        <strain evidence="9">M_DeepCast_400m_m2_100</strain>
    </source>
</reference>
<comment type="cofactor">
    <cofactor evidence="7">
        <name>Zn(2+)</name>
        <dbReference type="ChEBI" id="CHEBI:29105"/>
    </cofactor>
    <text evidence="7">Binds 1 zinc ion per subunit.</text>
</comment>
<dbReference type="AlphaFoldDB" id="A0A937XB30"/>
<organism evidence="9 10">
    <name type="scientific">Eiseniibacteriota bacterium</name>
    <dbReference type="NCBI Taxonomy" id="2212470"/>
    <lineage>
        <taxon>Bacteria</taxon>
        <taxon>Candidatus Eiseniibacteriota</taxon>
    </lineage>
</organism>
<dbReference type="PANTHER" id="PTHR33202">
    <property type="entry name" value="ZINC UPTAKE REGULATION PROTEIN"/>
    <property type="match status" value="1"/>
</dbReference>
<keyword evidence="4" id="KW-0805">Transcription regulation</keyword>
<dbReference type="SUPFAM" id="SSF46785">
    <property type="entry name" value="Winged helix' DNA-binding domain"/>
    <property type="match status" value="1"/>
</dbReference>
<evidence type="ECO:0000313" key="10">
    <source>
        <dbReference type="Proteomes" id="UP000748308"/>
    </source>
</evidence>
<comment type="cofactor">
    <cofactor evidence="8">
        <name>Mn(2+)</name>
        <dbReference type="ChEBI" id="CHEBI:29035"/>
    </cofactor>
    <cofactor evidence="8">
        <name>Fe(2+)</name>
        <dbReference type="ChEBI" id="CHEBI:29033"/>
    </cofactor>
    <text evidence="8">Binds 1 Mn(2+) or Fe(2+) ion per subunit.</text>
</comment>
<accession>A0A937XB30</accession>
<dbReference type="InterPro" id="IPR036390">
    <property type="entry name" value="WH_DNA-bd_sf"/>
</dbReference>
<comment type="similarity">
    <text evidence="1">Belongs to the Fur family.</text>
</comment>
<dbReference type="GO" id="GO:0000976">
    <property type="term" value="F:transcription cis-regulatory region binding"/>
    <property type="evidence" value="ECO:0007669"/>
    <property type="project" value="TreeGrafter"/>
</dbReference>
<protein>
    <submittedName>
        <fullName evidence="9">Transcriptional repressor</fullName>
    </submittedName>
</protein>
<keyword evidence="2" id="KW-0678">Repressor</keyword>
<keyword evidence="5" id="KW-0238">DNA-binding</keyword>
<feature type="binding site" evidence="7">
    <location>
        <position position="99"/>
    </location>
    <ligand>
        <name>Zn(2+)</name>
        <dbReference type="ChEBI" id="CHEBI:29105"/>
    </ligand>
</feature>
<evidence type="ECO:0000256" key="5">
    <source>
        <dbReference type="ARBA" id="ARBA00023125"/>
    </source>
</evidence>
<dbReference type="GO" id="GO:0008270">
    <property type="term" value="F:zinc ion binding"/>
    <property type="evidence" value="ECO:0007669"/>
    <property type="project" value="TreeGrafter"/>
</dbReference>
<feature type="binding site" evidence="7">
    <location>
        <position position="146"/>
    </location>
    <ligand>
        <name>Zn(2+)</name>
        <dbReference type="ChEBI" id="CHEBI:29105"/>
    </ligand>
</feature>
<dbReference type="Gene3D" id="3.30.1490.190">
    <property type="match status" value="1"/>
</dbReference>
<dbReference type="Proteomes" id="UP000748308">
    <property type="component" value="Unassembled WGS sequence"/>
</dbReference>
<dbReference type="EMBL" id="VGIY01000560">
    <property type="protein sequence ID" value="MBM3318951.1"/>
    <property type="molecule type" value="Genomic_DNA"/>
</dbReference>
<dbReference type="Pfam" id="PF01475">
    <property type="entry name" value="FUR"/>
    <property type="match status" value="1"/>
</dbReference>
<comment type="caution">
    <text evidence="9">The sequence shown here is derived from an EMBL/GenBank/DDBJ whole genome shotgun (WGS) entry which is preliminary data.</text>
</comment>
<proteinExistence type="inferred from homology"/>
<dbReference type="GO" id="GO:1900376">
    <property type="term" value="P:regulation of secondary metabolite biosynthetic process"/>
    <property type="evidence" value="ECO:0007669"/>
    <property type="project" value="TreeGrafter"/>
</dbReference>
<evidence type="ECO:0000256" key="7">
    <source>
        <dbReference type="PIRSR" id="PIRSR602481-1"/>
    </source>
</evidence>
<name>A0A937XB30_UNCEI</name>
<evidence type="ECO:0000313" key="9">
    <source>
        <dbReference type="EMBL" id="MBM3318951.1"/>
    </source>
</evidence>
<keyword evidence="6" id="KW-0804">Transcription</keyword>
<dbReference type="CDD" id="cd07153">
    <property type="entry name" value="Fur_like"/>
    <property type="match status" value="1"/>
</dbReference>
<feature type="binding site" evidence="7">
    <location>
        <position position="143"/>
    </location>
    <ligand>
        <name>Zn(2+)</name>
        <dbReference type="ChEBI" id="CHEBI:29105"/>
    </ligand>
</feature>
<sequence>MHEPAADYAQNLRQAGIKVTRIRLAILELIALHGRYMTADEITGALRERAVPADRVTIYRNIDRMVHAGLMVAACMPGKAMRVGVCSRPAAPHHHHILCERCGRVSETSGCPILDARERLAGEILETSGFVLTDHTAQYMGICSDCRAARS</sequence>